<comment type="caution">
    <text evidence="2">The sequence shown here is derived from an EMBL/GenBank/DDBJ whole genome shotgun (WGS) entry which is preliminary data.</text>
</comment>
<dbReference type="RefSeq" id="WP_187068778.1">
    <property type="nucleotide sequence ID" value="NZ_JACRVF010000006.1"/>
</dbReference>
<dbReference type="AlphaFoldDB" id="A0A923SKD2"/>
<evidence type="ECO:0000313" key="2">
    <source>
        <dbReference type="EMBL" id="MBC5994748.1"/>
    </source>
</evidence>
<sequence>MALKFTRFSRGTKLLMLSLLFVLLLTEARAQDVFSVGPALHFNFGDKKPKVSWGVEAALWWYQDQFPISANIGFDRRKGSTVLYSQAQTGIGIAGISAGPYLEFRKENSPVLGVQTDYWINYFAGLNYRVRYGGGEKQRALGFYIKAPITVGSESENGDDDDWDWDWD</sequence>
<evidence type="ECO:0000256" key="1">
    <source>
        <dbReference type="SAM" id="SignalP"/>
    </source>
</evidence>
<feature type="chain" id="PRO_5036744944" description="PorT family protein" evidence="1">
    <location>
        <begin position="31"/>
        <end position="168"/>
    </location>
</feature>
<dbReference type="Proteomes" id="UP000603640">
    <property type="component" value="Unassembled WGS sequence"/>
</dbReference>
<organism evidence="2 3">
    <name type="scientific">Pontibacter cellulosilyticus</name>
    <dbReference type="NCBI Taxonomy" id="1720253"/>
    <lineage>
        <taxon>Bacteria</taxon>
        <taxon>Pseudomonadati</taxon>
        <taxon>Bacteroidota</taxon>
        <taxon>Cytophagia</taxon>
        <taxon>Cytophagales</taxon>
        <taxon>Hymenobacteraceae</taxon>
        <taxon>Pontibacter</taxon>
    </lineage>
</organism>
<evidence type="ECO:0008006" key="4">
    <source>
        <dbReference type="Google" id="ProtNLM"/>
    </source>
</evidence>
<reference evidence="2" key="1">
    <citation type="submission" date="2020-08" db="EMBL/GenBank/DDBJ databases">
        <title>Pontibacter sp. SD6 16S ribosomal RNA gene Genome sequencing and assembly.</title>
        <authorList>
            <person name="Kang M."/>
        </authorList>
    </citation>
    <scope>NUCLEOTIDE SEQUENCE</scope>
    <source>
        <strain evidence="2">SD6</strain>
    </source>
</reference>
<protein>
    <recommendedName>
        <fullName evidence="4">PorT family protein</fullName>
    </recommendedName>
</protein>
<gene>
    <name evidence="2" type="ORF">H8S84_18025</name>
</gene>
<dbReference type="EMBL" id="JACRVF010000006">
    <property type="protein sequence ID" value="MBC5994748.1"/>
    <property type="molecule type" value="Genomic_DNA"/>
</dbReference>
<keyword evidence="3" id="KW-1185">Reference proteome</keyword>
<evidence type="ECO:0000313" key="3">
    <source>
        <dbReference type="Proteomes" id="UP000603640"/>
    </source>
</evidence>
<feature type="signal peptide" evidence="1">
    <location>
        <begin position="1"/>
        <end position="30"/>
    </location>
</feature>
<accession>A0A923SKD2</accession>
<keyword evidence="1" id="KW-0732">Signal</keyword>
<proteinExistence type="predicted"/>
<name>A0A923SKD2_9BACT</name>